<evidence type="ECO:0000256" key="1">
    <source>
        <dbReference type="ARBA" id="ARBA00004651"/>
    </source>
</evidence>
<gene>
    <name evidence="7" type="ORF">ADN01_05085</name>
</gene>
<keyword evidence="8" id="KW-1185">Reference proteome</keyword>
<evidence type="ECO:0000256" key="5">
    <source>
        <dbReference type="ARBA" id="ARBA00023136"/>
    </source>
</evidence>
<name>A0A0P6YP16_9CHLR</name>
<comment type="caution">
    <text evidence="7">The sequence shown here is derived from an EMBL/GenBank/DDBJ whole genome shotgun (WGS) entry which is preliminary data.</text>
</comment>
<dbReference type="InterPro" id="IPR005171">
    <property type="entry name" value="Cyt_c_oxidase_su4_prok"/>
</dbReference>
<keyword evidence="5 6" id="KW-0472">Membrane</keyword>
<dbReference type="EMBL" id="LGCM01000020">
    <property type="protein sequence ID" value="KPL86987.1"/>
    <property type="molecule type" value="Genomic_DNA"/>
</dbReference>
<evidence type="ECO:0000256" key="6">
    <source>
        <dbReference type="SAM" id="Phobius"/>
    </source>
</evidence>
<dbReference type="Pfam" id="PF03626">
    <property type="entry name" value="COX4_pro"/>
    <property type="match status" value="1"/>
</dbReference>
<evidence type="ECO:0000256" key="4">
    <source>
        <dbReference type="ARBA" id="ARBA00022989"/>
    </source>
</evidence>
<accession>A0A0P6YP16</accession>
<proteinExistence type="predicted"/>
<dbReference type="STRING" id="229921.ADN01_05085"/>
<evidence type="ECO:0000313" key="8">
    <source>
        <dbReference type="Proteomes" id="UP000050501"/>
    </source>
</evidence>
<organism evidence="7 8">
    <name type="scientific">Levilinea saccharolytica</name>
    <dbReference type="NCBI Taxonomy" id="229921"/>
    <lineage>
        <taxon>Bacteria</taxon>
        <taxon>Bacillati</taxon>
        <taxon>Chloroflexota</taxon>
        <taxon>Anaerolineae</taxon>
        <taxon>Anaerolineales</taxon>
        <taxon>Anaerolineaceae</taxon>
        <taxon>Levilinea</taxon>
    </lineage>
</organism>
<feature type="transmembrane region" description="Helical" evidence="6">
    <location>
        <begin position="12"/>
        <end position="31"/>
    </location>
</feature>
<feature type="transmembrane region" description="Helical" evidence="6">
    <location>
        <begin position="37"/>
        <end position="58"/>
    </location>
</feature>
<keyword evidence="3 6" id="KW-0812">Transmembrane</keyword>
<evidence type="ECO:0000256" key="2">
    <source>
        <dbReference type="ARBA" id="ARBA00022475"/>
    </source>
</evidence>
<comment type="subcellular location">
    <subcellularLocation>
        <location evidence="1">Cell membrane</location>
        <topology evidence="1">Multi-pass membrane protein</topology>
    </subcellularLocation>
</comment>
<protein>
    <submittedName>
        <fullName evidence="7">Uncharacterized protein</fullName>
    </submittedName>
</protein>
<keyword evidence="4 6" id="KW-1133">Transmembrane helix</keyword>
<dbReference type="GO" id="GO:0005886">
    <property type="term" value="C:plasma membrane"/>
    <property type="evidence" value="ECO:0007669"/>
    <property type="project" value="UniProtKB-SubCell"/>
</dbReference>
<keyword evidence="2" id="KW-1003">Cell membrane</keyword>
<evidence type="ECO:0000256" key="3">
    <source>
        <dbReference type="ARBA" id="ARBA00022692"/>
    </source>
</evidence>
<sequence>MDAMETSKKKEWRTGVQVFLGLAALTGLEYWAGVSEWPAFTLWAIAILKAALVVWFFMHIRRLTNPEEGGHA</sequence>
<evidence type="ECO:0000313" key="7">
    <source>
        <dbReference type="EMBL" id="KPL86987.1"/>
    </source>
</evidence>
<dbReference type="Proteomes" id="UP000050501">
    <property type="component" value="Unassembled WGS sequence"/>
</dbReference>
<reference evidence="7 8" key="1">
    <citation type="submission" date="2015-07" db="EMBL/GenBank/DDBJ databases">
        <title>Genome sequence of Levilinea saccharolytica DSM 16555.</title>
        <authorList>
            <person name="Hemp J."/>
            <person name="Ward L.M."/>
            <person name="Pace L.A."/>
            <person name="Fischer W.W."/>
        </authorList>
    </citation>
    <scope>NUCLEOTIDE SEQUENCE [LARGE SCALE GENOMIC DNA]</scope>
    <source>
        <strain evidence="7 8">KIBI-1</strain>
    </source>
</reference>
<dbReference type="AlphaFoldDB" id="A0A0P6YP16"/>